<evidence type="ECO:0000313" key="3">
    <source>
        <dbReference type="Proteomes" id="UP000316426"/>
    </source>
</evidence>
<keyword evidence="1" id="KW-1133">Transmembrane helix</keyword>
<dbReference type="AlphaFoldDB" id="A0A518K6A9"/>
<feature type="transmembrane region" description="Helical" evidence="1">
    <location>
        <begin position="68"/>
        <end position="87"/>
    </location>
</feature>
<name>A0A518K6A9_9BACT</name>
<dbReference type="EMBL" id="CP036349">
    <property type="protein sequence ID" value="QDV73332.1"/>
    <property type="molecule type" value="Genomic_DNA"/>
</dbReference>
<sequence length="134" mass="14654">MNAQTLVIAAVFLLGAWLTTSPAGRFVARVLRRKTEQIEQLPTADGVLRQEQRGFVDGGAVIGCLERLLIYLFVMSDQAGAVGFLIAAKSVFRFGELSQQQHRLEAEYITIGTLLSFVVGFAIAMAARHLMLSI</sequence>
<dbReference type="Proteomes" id="UP000316426">
    <property type="component" value="Chromosome"/>
</dbReference>
<dbReference type="KEGG" id="bmei:Spa11_15280"/>
<keyword evidence="1" id="KW-0472">Membrane</keyword>
<accession>A0A518K6A9</accession>
<evidence type="ECO:0000256" key="1">
    <source>
        <dbReference type="SAM" id="Phobius"/>
    </source>
</evidence>
<proteinExistence type="predicted"/>
<evidence type="ECO:0000313" key="2">
    <source>
        <dbReference type="EMBL" id="QDV73332.1"/>
    </source>
</evidence>
<feature type="transmembrane region" description="Helical" evidence="1">
    <location>
        <begin position="108"/>
        <end position="127"/>
    </location>
</feature>
<keyword evidence="1" id="KW-0812">Transmembrane</keyword>
<organism evidence="2 3">
    <name type="scientific">Botrimarina mediterranea</name>
    <dbReference type="NCBI Taxonomy" id="2528022"/>
    <lineage>
        <taxon>Bacteria</taxon>
        <taxon>Pseudomonadati</taxon>
        <taxon>Planctomycetota</taxon>
        <taxon>Planctomycetia</taxon>
        <taxon>Pirellulales</taxon>
        <taxon>Lacipirellulaceae</taxon>
        <taxon>Botrimarina</taxon>
    </lineage>
</organism>
<gene>
    <name evidence="2" type="ORF">Spa11_15280</name>
</gene>
<protein>
    <submittedName>
        <fullName evidence="2">Uncharacterized protein</fullName>
    </submittedName>
</protein>
<keyword evidence="3" id="KW-1185">Reference proteome</keyword>
<reference evidence="2 3" key="1">
    <citation type="submission" date="2019-02" db="EMBL/GenBank/DDBJ databases">
        <title>Deep-cultivation of Planctomycetes and their phenomic and genomic characterization uncovers novel biology.</title>
        <authorList>
            <person name="Wiegand S."/>
            <person name="Jogler M."/>
            <person name="Boedeker C."/>
            <person name="Pinto D."/>
            <person name="Vollmers J."/>
            <person name="Rivas-Marin E."/>
            <person name="Kohn T."/>
            <person name="Peeters S.H."/>
            <person name="Heuer A."/>
            <person name="Rast P."/>
            <person name="Oberbeckmann S."/>
            <person name="Bunk B."/>
            <person name="Jeske O."/>
            <person name="Meyerdierks A."/>
            <person name="Storesund J.E."/>
            <person name="Kallscheuer N."/>
            <person name="Luecker S."/>
            <person name="Lage O.M."/>
            <person name="Pohl T."/>
            <person name="Merkel B.J."/>
            <person name="Hornburger P."/>
            <person name="Mueller R.-W."/>
            <person name="Bruemmer F."/>
            <person name="Labrenz M."/>
            <person name="Spormann A.M."/>
            <person name="Op den Camp H."/>
            <person name="Overmann J."/>
            <person name="Amann R."/>
            <person name="Jetten M.S.M."/>
            <person name="Mascher T."/>
            <person name="Medema M.H."/>
            <person name="Devos D.P."/>
            <person name="Kaster A.-K."/>
            <person name="Ovreas L."/>
            <person name="Rohde M."/>
            <person name="Galperin M.Y."/>
            <person name="Jogler C."/>
        </authorList>
    </citation>
    <scope>NUCLEOTIDE SEQUENCE [LARGE SCALE GENOMIC DNA]</scope>
    <source>
        <strain evidence="2 3">Spa11</strain>
    </source>
</reference>
<dbReference type="RefSeq" id="WP_145110111.1">
    <property type="nucleotide sequence ID" value="NZ_CP036349.1"/>
</dbReference>